<dbReference type="InterPro" id="IPR010870">
    <property type="entry name" value="Porin_O/P"/>
</dbReference>
<reference evidence="1" key="1">
    <citation type="submission" date="2018-06" db="EMBL/GenBank/DDBJ databases">
        <authorList>
            <person name="Zhirakovskaya E."/>
        </authorList>
    </citation>
    <scope>NUCLEOTIDE SEQUENCE</scope>
</reference>
<dbReference type="EMBL" id="UOFG01000240">
    <property type="protein sequence ID" value="VAW64828.1"/>
    <property type="molecule type" value="Genomic_DNA"/>
</dbReference>
<dbReference type="InterPro" id="IPR023614">
    <property type="entry name" value="Porin_dom_sf"/>
</dbReference>
<protein>
    <recommendedName>
        <fullName evidence="2">Porin domain-containing protein</fullName>
    </recommendedName>
</protein>
<gene>
    <name evidence="1" type="ORF">MNBD_GAMMA11-2197</name>
</gene>
<dbReference type="Gene3D" id="2.40.160.10">
    <property type="entry name" value="Porin"/>
    <property type="match status" value="1"/>
</dbReference>
<dbReference type="SUPFAM" id="SSF56935">
    <property type="entry name" value="Porins"/>
    <property type="match status" value="1"/>
</dbReference>
<sequence length="349" mass="37220">MKKRFLAAAIATGLAATTMTAQAEVKVKWFGFAQITASAVSEDDPNDGLVFGADRVRFGFKVKDGNFFAKLQADLNRNHNSAPKNGTLPEIIKDIVVGWKFSNAAKISLGQFKTPVGMDFNTSGKKLDITKRGMEKSLVLERGVGAMISGRKIGGGFGYDVFYGNPVGRSAADPVAATGSETTTALNVRYDMGKMMHVELGYGLAETSATGPGTDDYAVVDFGFRFKSGPSTAKFEYIDGTSVGGVDGTDETVWFAHYGHMLNKSTELVVRYYAGSSSTTGNSDTDLNNTFLGVNFFTGSNKTNGRIQVNYVFAGGDDQNGTSNPTGTAYTGLSGFTDDAILTQYQVSF</sequence>
<accession>A0A3B0X9A4</accession>
<dbReference type="AlphaFoldDB" id="A0A3B0X9A4"/>
<evidence type="ECO:0008006" key="2">
    <source>
        <dbReference type="Google" id="ProtNLM"/>
    </source>
</evidence>
<dbReference type="Pfam" id="PF07396">
    <property type="entry name" value="Porin_O_P"/>
    <property type="match status" value="1"/>
</dbReference>
<evidence type="ECO:0000313" key="1">
    <source>
        <dbReference type="EMBL" id="VAW64828.1"/>
    </source>
</evidence>
<proteinExistence type="predicted"/>
<organism evidence="1">
    <name type="scientific">hydrothermal vent metagenome</name>
    <dbReference type="NCBI Taxonomy" id="652676"/>
    <lineage>
        <taxon>unclassified sequences</taxon>
        <taxon>metagenomes</taxon>
        <taxon>ecological metagenomes</taxon>
    </lineage>
</organism>
<name>A0A3B0X9A4_9ZZZZ</name>